<dbReference type="CDD" id="cd00590">
    <property type="entry name" value="RRM_SF"/>
    <property type="match status" value="1"/>
</dbReference>
<dbReference type="SUPFAM" id="SSF54928">
    <property type="entry name" value="RNA-binding domain, RBD"/>
    <property type="match status" value="1"/>
</dbReference>
<comment type="caution">
    <text evidence="2">The sequence shown here is derived from an EMBL/GenBank/DDBJ whole genome shotgun (WGS) entry which is preliminary data.</text>
</comment>
<dbReference type="EMBL" id="PCVL01000062">
    <property type="protein sequence ID" value="PIQ72222.1"/>
    <property type="molecule type" value="Genomic_DNA"/>
</dbReference>
<organism evidence="2 3">
    <name type="scientific">Candidatus Roizmanbacteria bacterium CG11_big_fil_rev_8_21_14_0_20_35_14</name>
    <dbReference type="NCBI Taxonomy" id="1974855"/>
    <lineage>
        <taxon>Bacteria</taxon>
        <taxon>Candidatus Roizmaniibacteriota</taxon>
    </lineage>
</organism>
<dbReference type="Gene3D" id="3.30.70.330">
    <property type="match status" value="1"/>
</dbReference>
<sequence length="100" mass="11558">MTNKIYVGNISELTTDSDLFSLFSKSGQVMTAKISVGIDMKNTGHGYVTMNNDKDMEKAILKCNNSLLKGNRIRVIEAHFIDKNRDYLSKQNRFRTYRRF</sequence>
<reference evidence="2 3" key="1">
    <citation type="submission" date="2017-09" db="EMBL/GenBank/DDBJ databases">
        <title>Depth-based differentiation of microbial function through sediment-hosted aquifers and enrichment of novel symbionts in the deep terrestrial subsurface.</title>
        <authorList>
            <person name="Probst A.J."/>
            <person name="Ladd B."/>
            <person name="Jarett J.K."/>
            <person name="Geller-Mcgrath D.E."/>
            <person name="Sieber C.M."/>
            <person name="Emerson J.B."/>
            <person name="Anantharaman K."/>
            <person name="Thomas B.C."/>
            <person name="Malmstrom R."/>
            <person name="Stieglmeier M."/>
            <person name="Klingl A."/>
            <person name="Woyke T."/>
            <person name="Ryan C.M."/>
            <person name="Banfield J.F."/>
        </authorList>
    </citation>
    <scope>NUCLEOTIDE SEQUENCE [LARGE SCALE GENOMIC DNA]</scope>
    <source>
        <strain evidence="2">CG11_big_fil_rev_8_21_14_0_20_35_14</strain>
    </source>
</reference>
<dbReference type="SMART" id="SM00360">
    <property type="entry name" value="RRM"/>
    <property type="match status" value="1"/>
</dbReference>
<dbReference type="Pfam" id="PF00076">
    <property type="entry name" value="RRM_1"/>
    <property type="match status" value="1"/>
</dbReference>
<dbReference type="InterPro" id="IPR035979">
    <property type="entry name" value="RBD_domain_sf"/>
</dbReference>
<dbReference type="Proteomes" id="UP000229570">
    <property type="component" value="Unassembled WGS sequence"/>
</dbReference>
<dbReference type="InterPro" id="IPR000504">
    <property type="entry name" value="RRM_dom"/>
</dbReference>
<evidence type="ECO:0000259" key="1">
    <source>
        <dbReference type="PROSITE" id="PS50102"/>
    </source>
</evidence>
<gene>
    <name evidence="2" type="ORF">COV86_04140</name>
</gene>
<dbReference type="PANTHER" id="PTHR15241:SF301">
    <property type="entry name" value="SMALL RIBOSOMAL SUBUNIT PROTEIN CS22"/>
    <property type="match status" value="1"/>
</dbReference>
<feature type="domain" description="RRM" evidence="1">
    <location>
        <begin position="3"/>
        <end position="80"/>
    </location>
</feature>
<evidence type="ECO:0000313" key="3">
    <source>
        <dbReference type="Proteomes" id="UP000229570"/>
    </source>
</evidence>
<dbReference type="AlphaFoldDB" id="A0A2H0KLT7"/>
<dbReference type="PANTHER" id="PTHR15241">
    <property type="entry name" value="TRANSFORMER-2-RELATED"/>
    <property type="match status" value="1"/>
</dbReference>
<accession>A0A2H0KLT7</accession>
<protein>
    <submittedName>
        <fullName evidence="2">RNA-binding protein</fullName>
    </submittedName>
</protein>
<dbReference type="InterPro" id="IPR012677">
    <property type="entry name" value="Nucleotide-bd_a/b_plait_sf"/>
</dbReference>
<evidence type="ECO:0000313" key="2">
    <source>
        <dbReference type="EMBL" id="PIQ72222.1"/>
    </source>
</evidence>
<dbReference type="PROSITE" id="PS50102">
    <property type="entry name" value="RRM"/>
    <property type="match status" value="1"/>
</dbReference>
<proteinExistence type="predicted"/>
<name>A0A2H0KLT7_9BACT</name>
<dbReference type="GO" id="GO:0003723">
    <property type="term" value="F:RNA binding"/>
    <property type="evidence" value="ECO:0007669"/>
    <property type="project" value="InterPro"/>
</dbReference>